<dbReference type="SUPFAM" id="SSF54909">
    <property type="entry name" value="Dimeric alpha+beta barrel"/>
    <property type="match status" value="1"/>
</dbReference>
<dbReference type="SUPFAM" id="SSF54427">
    <property type="entry name" value="NTF2-like"/>
    <property type="match status" value="1"/>
</dbReference>
<dbReference type="Gene3D" id="3.30.70.100">
    <property type="match status" value="1"/>
</dbReference>
<dbReference type="InterPro" id="IPR037401">
    <property type="entry name" value="SnoaL-like"/>
</dbReference>
<evidence type="ECO:0000259" key="1">
    <source>
        <dbReference type="Pfam" id="PF07110"/>
    </source>
</evidence>
<dbReference type="GO" id="GO:0016491">
    <property type="term" value="F:oxidoreductase activity"/>
    <property type="evidence" value="ECO:0007669"/>
    <property type="project" value="InterPro"/>
</dbReference>
<dbReference type="InterPro" id="IPR009799">
    <property type="entry name" value="EthD_dom"/>
</dbReference>
<evidence type="ECO:0000313" key="4">
    <source>
        <dbReference type="Proteomes" id="UP000197007"/>
    </source>
</evidence>
<proteinExistence type="predicted"/>
<keyword evidence="4" id="KW-1185">Reference proteome</keyword>
<protein>
    <submittedName>
        <fullName evidence="3">Ethyl tert-butyl ether degradation protein EthD</fullName>
    </submittedName>
</protein>
<sequence>MFKIIMFVRKKQHLSTEEFIKLWEAHSQKVINYKEALLIKDYTKTFPFQPTDEKSSTQRETLPFTFDAMGELWYESKDDFLRARNTPEGQKALADLRADELKFVDMANSVMWLGTEERIFDKLPFEVKSWTVLDEYFYLSDYAGNSVADFDKLIALFSEDITMLSADGSQMKGKTAVISFFKQFFERNKTTKHLWETIKVAENTLETHWAVSGKRKDGTFFAFKGKDTAKLNSEGKINYLKVEFL</sequence>
<dbReference type="KEGG" id="capn:CBG49_07545"/>
<dbReference type="InterPro" id="IPR011008">
    <property type="entry name" value="Dimeric_a/b-barrel"/>
</dbReference>
<feature type="domain" description="SnoaL-like" evidence="2">
    <location>
        <begin position="148"/>
        <end position="237"/>
    </location>
</feature>
<dbReference type="Pfam" id="PF07110">
    <property type="entry name" value="EthD"/>
    <property type="match status" value="1"/>
</dbReference>
<organism evidence="3 4">
    <name type="scientific">Capnocytophaga endodontalis</name>
    <dbReference type="NCBI Taxonomy" id="2708117"/>
    <lineage>
        <taxon>Bacteria</taxon>
        <taxon>Pseudomonadati</taxon>
        <taxon>Bacteroidota</taxon>
        <taxon>Flavobacteriia</taxon>
        <taxon>Flavobacteriales</taxon>
        <taxon>Flavobacteriaceae</taxon>
        <taxon>Capnocytophaga</taxon>
    </lineage>
</organism>
<feature type="domain" description="EthD" evidence="1">
    <location>
        <begin position="11"/>
        <end position="106"/>
    </location>
</feature>
<evidence type="ECO:0000259" key="2">
    <source>
        <dbReference type="Pfam" id="PF12680"/>
    </source>
</evidence>
<dbReference type="Gene3D" id="3.10.450.50">
    <property type="match status" value="1"/>
</dbReference>
<dbReference type="RefSeq" id="WP_088594015.1">
    <property type="nucleotide sequence ID" value="NZ_CP022022.1"/>
</dbReference>
<dbReference type="AlphaFoldDB" id="A0A1Z4BNT2"/>
<dbReference type="Pfam" id="PF12680">
    <property type="entry name" value="SnoaL_2"/>
    <property type="match status" value="1"/>
</dbReference>
<dbReference type="InterPro" id="IPR032710">
    <property type="entry name" value="NTF2-like_dom_sf"/>
</dbReference>
<dbReference type="Proteomes" id="UP000197007">
    <property type="component" value="Chromosome"/>
</dbReference>
<dbReference type="EMBL" id="CP022022">
    <property type="protein sequence ID" value="ASF42935.1"/>
    <property type="molecule type" value="Genomic_DNA"/>
</dbReference>
<gene>
    <name evidence="3" type="ORF">CBG49_07545</name>
</gene>
<evidence type="ECO:0000313" key="3">
    <source>
        <dbReference type="EMBL" id="ASF42935.1"/>
    </source>
</evidence>
<name>A0A1Z4BNT2_9FLAO</name>
<reference evidence="4" key="1">
    <citation type="submission" date="2017-06" db="EMBL/GenBank/DDBJ databases">
        <title>Complete genome sequence of Capnocytophaga sp. KCOM 1579 (=ChDC OS43) isolated from a human refractory periapical abscess lesion.</title>
        <authorList>
            <person name="Kook J.-K."/>
            <person name="Park S.-N."/>
            <person name="Lim Y.K."/>
            <person name="Roh H."/>
        </authorList>
    </citation>
    <scope>NUCLEOTIDE SEQUENCE [LARGE SCALE GENOMIC DNA]</scope>
    <source>
        <strain evidence="4">ChDC OS43</strain>
    </source>
</reference>
<accession>A0A1Z4BNT2</accession>